<reference evidence="1" key="2">
    <citation type="submission" date="2014-03" db="EMBL/GenBank/DDBJ databases">
        <authorList>
            <person name="Genoscope - CEA"/>
        </authorList>
    </citation>
    <scope>NUCLEOTIDE SEQUENCE</scope>
</reference>
<evidence type="ECO:0000313" key="1">
    <source>
        <dbReference type="EMBL" id="CDQ72078.1"/>
    </source>
</evidence>
<proteinExistence type="predicted"/>
<protein>
    <recommendedName>
        <fullName evidence="3">DUF4371 domain-containing protein</fullName>
    </recommendedName>
</protein>
<dbReference type="Proteomes" id="UP000193380">
    <property type="component" value="Unassembled WGS sequence"/>
</dbReference>
<dbReference type="SUPFAM" id="SSF53098">
    <property type="entry name" value="Ribonuclease H-like"/>
    <property type="match status" value="1"/>
</dbReference>
<gene>
    <name evidence="1" type="ORF">GSONMT00030051001</name>
</gene>
<evidence type="ECO:0000313" key="2">
    <source>
        <dbReference type="Proteomes" id="UP000193380"/>
    </source>
</evidence>
<dbReference type="PANTHER" id="PTHR37162">
    <property type="entry name" value="HAT FAMILY DIMERISATION DOMAINCONTAINING PROTEIN-RELATED"/>
    <property type="match status" value="1"/>
</dbReference>
<sequence>MRSFPFIRSGQDDKMVNCTLCNSSFSIGSGGRALVVEHQQTKKHKACLMGLVGMPSVTTFFKKVEPSQEEYDLAVQEGVFAYHTMRHNHIYRSMDCTAQLTRELYEPKFTCARTKCDAIVSNMLAPWATTLVTQDLDQVEFVSLSINASNPGHVKLLPIVVRYCKIYDGSTSVETKLLDFVELKGETAEEIAAEVLVVIQKCNLENKVLAFSSDNTNTNFGEGQCPYQCKKNALQREVIGLGCPAHIIHNTARTALDMIPLDVEYLLTKIFGYFHIFTVRVERLKSFCDFVGQEYHNILGHSDVRWLSLLPALERVLKMHVPLKSFFISEALLSYEQCLKIH</sequence>
<evidence type="ECO:0008006" key="3">
    <source>
        <dbReference type="Google" id="ProtNLM"/>
    </source>
</evidence>
<name>A0A060WXG3_ONCMY</name>
<dbReference type="EMBL" id="FR904811">
    <property type="protein sequence ID" value="CDQ72078.1"/>
    <property type="molecule type" value="Genomic_DNA"/>
</dbReference>
<dbReference type="PANTHER" id="PTHR37162:SF10">
    <property type="entry name" value="DUF4371 DOMAIN-CONTAINING PROTEIN"/>
    <property type="match status" value="1"/>
</dbReference>
<reference evidence="1" key="1">
    <citation type="journal article" date="2014" name="Nat. Commun.">
        <title>The rainbow trout genome provides novel insights into evolution after whole-genome duplication in vertebrates.</title>
        <authorList>
            <person name="Berthelot C."/>
            <person name="Brunet F."/>
            <person name="Chalopin D."/>
            <person name="Juanchich A."/>
            <person name="Bernard M."/>
            <person name="Noel B."/>
            <person name="Bento P."/>
            <person name="Da Silva C."/>
            <person name="Labadie K."/>
            <person name="Alberti A."/>
            <person name="Aury J.M."/>
            <person name="Louis A."/>
            <person name="Dehais P."/>
            <person name="Bardou P."/>
            <person name="Montfort J."/>
            <person name="Klopp C."/>
            <person name="Cabau C."/>
            <person name="Gaspin C."/>
            <person name="Thorgaard G.H."/>
            <person name="Boussaha M."/>
            <person name="Quillet E."/>
            <person name="Guyomard R."/>
            <person name="Galiana D."/>
            <person name="Bobe J."/>
            <person name="Volff J.N."/>
            <person name="Genet C."/>
            <person name="Wincker P."/>
            <person name="Jaillon O."/>
            <person name="Roest Crollius H."/>
            <person name="Guiguen Y."/>
        </authorList>
    </citation>
    <scope>NUCLEOTIDE SEQUENCE [LARGE SCALE GENOMIC DNA]</scope>
</reference>
<organism evidence="1 2">
    <name type="scientific">Oncorhynchus mykiss</name>
    <name type="common">Rainbow trout</name>
    <name type="synonym">Salmo gairdneri</name>
    <dbReference type="NCBI Taxonomy" id="8022"/>
    <lineage>
        <taxon>Eukaryota</taxon>
        <taxon>Metazoa</taxon>
        <taxon>Chordata</taxon>
        <taxon>Craniata</taxon>
        <taxon>Vertebrata</taxon>
        <taxon>Euteleostomi</taxon>
        <taxon>Actinopterygii</taxon>
        <taxon>Neopterygii</taxon>
        <taxon>Teleostei</taxon>
        <taxon>Protacanthopterygii</taxon>
        <taxon>Salmoniformes</taxon>
        <taxon>Salmonidae</taxon>
        <taxon>Salmoninae</taxon>
        <taxon>Oncorhynchus</taxon>
    </lineage>
</organism>
<dbReference type="InterPro" id="IPR012337">
    <property type="entry name" value="RNaseH-like_sf"/>
</dbReference>
<accession>A0A060WXG3</accession>
<dbReference type="AlphaFoldDB" id="A0A060WXG3"/>
<dbReference type="PaxDb" id="8022-A0A060WXG3"/>